<evidence type="ECO:0000256" key="1">
    <source>
        <dbReference type="SAM" id="Coils"/>
    </source>
</evidence>
<accession>V2XMT6</accession>
<dbReference type="SUPFAM" id="SSF52047">
    <property type="entry name" value="RNI-like"/>
    <property type="match status" value="1"/>
</dbReference>
<protein>
    <recommendedName>
        <fullName evidence="4">F-box domain-containing protein</fullName>
    </recommendedName>
</protein>
<proteinExistence type="predicted"/>
<keyword evidence="1" id="KW-0175">Coiled coil</keyword>
<name>V2XMT6_MONRO</name>
<evidence type="ECO:0000313" key="2">
    <source>
        <dbReference type="EMBL" id="ESK95057.1"/>
    </source>
</evidence>
<organism evidence="2 3">
    <name type="scientific">Moniliophthora roreri (strain MCA 2997)</name>
    <name type="common">Cocoa frosty pod rot fungus</name>
    <name type="synonym">Crinipellis roreri</name>
    <dbReference type="NCBI Taxonomy" id="1381753"/>
    <lineage>
        <taxon>Eukaryota</taxon>
        <taxon>Fungi</taxon>
        <taxon>Dikarya</taxon>
        <taxon>Basidiomycota</taxon>
        <taxon>Agaricomycotina</taxon>
        <taxon>Agaricomycetes</taxon>
        <taxon>Agaricomycetidae</taxon>
        <taxon>Agaricales</taxon>
        <taxon>Marasmiineae</taxon>
        <taxon>Marasmiaceae</taxon>
        <taxon>Moniliophthora</taxon>
    </lineage>
</organism>
<dbReference type="OrthoDB" id="3365698at2759"/>
<feature type="coiled-coil region" evidence="1">
    <location>
        <begin position="43"/>
        <end position="84"/>
    </location>
</feature>
<dbReference type="AlphaFoldDB" id="V2XMT6"/>
<dbReference type="HOGENOM" id="CLU_018544_8_0_1"/>
<sequence length="474" mass="53840">MQCDANPTVLCERCNLHFIPQPPKHPVSLDTLRFHGSPAPVEASQTAELLKTEELELKKYEEQLKRLRSITEKLEREKAALSRRIQNRRCWLAPIRKLPLEIFGKIFQALITSESSSLVVRDQGKTIHAYPYVLSQVGSLWRDIVTSHPQFWTSIDIDVHFLGRDIQPLLQTYLYRSEGQTLNVKISDSEKCAQSSRSSYGIHLGRHGVSACQTLLEQASRVEVFSFNVNEAFFLEKLLSRPARNSLSFPVLREFRNYSGFHWVSGESMWFWKQIHHAPMLTSVMSLHPHEDIVLPFSQLTSITIAQLGKEDPSYDSGIFRGMAPLLRILSSCPRLQHLEIGEICSEQLSSPTIKFTLPSLRYLSVQTNDKPTVFDPLFNCITMPSLEVLEVTSTLWQKLKDWPNQPFIGLVRRSGSLLNMQSITLSFPFASLPPDRCEELLSLLPTSTRVTARVANIRSIGAVVWAGQNITVE</sequence>
<evidence type="ECO:0000313" key="3">
    <source>
        <dbReference type="Proteomes" id="UP000017559"/>
    </source>
</evidence>
<comment type="caution">
    <text evidence="2">The sequence shown here is derived from an EMBL/GenBank/DDBJ whole genome shotgun (WGS) entry which is preliminary data.</text>
</comment>
<gene>
    <name evidence="2" type="ORF">Moror_13903</name>
</gene>
<dbReference type="EMBL" id="AWSO01000114">
    <property type="protein sequence ID" value="ESK95057.1"/>
    <property type="molecule type" value="Genomic_DNA"/>
</dbReference>
<dbReference type="KEGG" id="mrr:Moror_13903"/>
<dbReference type="Proteomes" id="UP000017559">
    <property type="component" value="Unassembled WGS sequence"/>
</dbReference>
<evidence type="ECO:0008006" key="4">
    <source>
        <dbReference type="Google" id="ProtNLM"/>
    </source>
</evidence>
<reference evidence="2 3" key="1">
    <citation type="journal article" date="2014" name="BMC Genomics">
        <title>Genome and secretome analysis of the hemibiotrophic fungal pathogen, Moniliophthora roreri, which causes frosty pod rot disease of cacao: mechanisms of the biotrophic and necrotrophic phases.</title>
        <authorList>
            <person name="Meinhardt L.W."/>
            <person name="Costa G.G.L."/>
            <person name="Thomazella D.P.T."/>
            <person name="Teixeira P.J.P.L."/>
            <person name="Carazzolle M.F."/>
            <person name="Schuster S.C."/>
            <person name="Carlson J.E."/>
            <person name="Guiltinan M.J."/>
            <person name="Mieczkowski P."/>
            <person name="Farmer A."/>
            <person name="Ramaraj T."/>
            <person name="Crozier J."/>
            <person name="Davis R.E."/>
            <person name="Shao J."/>
            <person name="Melnick R.L."/>
            <person name="Pereira G.A.G."/>
            <person name="Bailey B.A."/>
        </authorList>
    </citation>
    <scope>NUCLEOTIDE SEQUENCE [LARGE SCALE GENOMIC DNA]</scope>
    <source>
        <strain evidence="2 3">MCA 2997</strain>
    </source>
</reference>
<keyword evidence="3" id="KW-1185">Reference proteome</keyword>